<comment type="caution">
    <text evidence="2">The sequence shown here is derived from an EMBL/GenBank/DDBJ whole genome shotgun (WGS) entry which is preliminary data.</text>
</comment>
<reference evidence="2" key="2">
    <citation type="journal article" date="2021" name="PeerJ">
        <title>Extensive microbial diversity within the chicken gut microbiome revealed by metagenomics and culture.</title>
        <authorList>
            <person name="Gilroy R."/>
            <person name="Ravi A."/>
            <person name="Getino M."/>
            <person name="Pursley I."/>
            <person name="Horton D.L."/>
            <person name="Alikhan N.F."/>
            <person name="Baker D."/>
            <person name="Gharbi K."/>
            <person name="Hall N."/>
            <person name="Watson M."/>
            <person name="Adriaenssens E.M."/>
            <person name="Foster-Nyarko E."/>
            <person name="Jarju S."/>
            <person name="Secka A."/>
            <person name="Antonio M."/>
            <person name="Oren A."/>
            <person name="Chaudhuri R.R."/>
            <person name="La Ragione R."/>
            <person name="Hildebrand F."/>
            <person name="Pallen M.J."/>
        </authorList>
    </citation>
    <scope>NUCLEOTIDE SEQUENCE</scope>
    <source>
        <strain evidence="2">ChiSxjej2B14-8506</strain>
    </source>
</reference>
<evidence type="ECO:0000313" key="2">
    <source>
        <dbReference type="EMBL" id="HIU45945.1"/>
    </source>
</evidence>
<dbReference type="SMART" id="SM00471">
    <property type="entry name" value="HDc"/>
    <property type="match status" value="1"/>
</dbReference>
<proteinExistence type="predicted"/>
<dbReference type="Pfam" id="PF13328">
    <property type="entry name" value="HD_4"/>
    <property type="match status" value="1"/>
</dbReference>
<feature type="domain" description="HD/PDEase" evidence="1">
    <location>
        <begin position="23"/>
        <end position="136"/>
    </location>
</feature>
<dbReference type="AlphaFoldDB" id="A0A9D1LQ69"/>
<dbReference type="GO" id="GO:0008893">
    <property type="term" value="F:guanosine-3',5'-bis(diphosphate) 3'-diphosphatase activity"/>
    <property type="evidence" value="ECO:0007669"/>
    <property type="project" value="TreeGrafter"/>
</dbReference>
<dbReference type="EMBL" id="DVNK01000011">
    <property type="protein sequence ID" value="HIU45945.1"/>
    <property type="molecule type" value="Genomic_DNA"/>
</dbReference>
<dbReference type="PANTHER" id="PTHR46246:SF1">
    <property type="entry name" value="GUANOSINE-3',5'-BIS(DIPHOSPHATE) 3'-PYROPHOSPHOHYDROLASE MESH1"/>
    <property type="match status" value="1"/>
</dbReference>
<evidence type="ECO:0000313" key="3">
    <source>
        <dbReference type="Proteomes" id="UP000824123"/>
    </source>
</evidence>
<gene>
    <name evidence="2" type="ORF">IAC59_01640</name>
</gene>
<evidence type="ECO:0000259" key="1">
    <source>
        <dbReference type="SMART" id="SM00471"/>
    </source>
</evidence>
<dbReference type="PANTHER" id="PTHR46246">
    <property type="entry name" value="GUANOSINE-3',5'-BIS(DIPHOSPHATE) 3'-PYROPHOSPHOHYDROLASE MESH1"/>
    <property type="match status" value="1"/>
</dbReference>
<dbReference type="InterPro" id="IPR052194">
    <property type="entry name" value="MESH1"/>
</dbReference>
<name>A0A9D1LQ69_9FIRM</name>
<reference evidence="2" key="1">
    <citation type="submission" date="2020-10" db="EMBL/GenBank/DDBJ databases">
        <authorList>
            <person name="Gilroy R."/>
        </authorList>
    </citation>
    <scope>NUCLEOTIDE SEQUENCE</scope>
    <source>
        <strain evidence="2">ChiSxjej2B14-8506</strain>
    </source>
</reference>
<dbReference type="SUPFAM" id="SSF109604">
    <property type="entry name" value="HD-domain/PDEase-like"/>
    <property type="match status" value="1"/>
</dbReference>
<dbReference type="InterPro" id="IPR003607">
    <property type="entry name" value="HD/PDEase_dom"/>
</dbReference>
<protein>
    <submittedName>
        <fullName evidence="2">Bifunctional (P)ppGpp synthetase/guanosine-3',5'-bis(Diphosphate) 3'-pyrophosphohydrolase</fullName>
    </submittedName>
</protein>
<dbReference type="Proteomes" id="UP000824123">
    <property type="component" value="Unassembled WGS sequence"/>
</dbReference>
<sequence length="190" mass="21101">MDLLTQAFHFAIDAHAGALRKMDGSPAALHALEAAAIAASLTDDAQVIAAAALHDTVEDANIAISDIEARFGARVAALVSADTEPRSAGESPEQSWQRRKQATIDRLNASADMDEAIIVLSDKLSNMRALYRGKLRLGDGMWQYFHQRDPERHRWYYRALAEALAPLRDTPAWREYDWLIAQVFGEAERV</sequence>
<dbReference type="Gene3D" id="1.10.3210.10">
    <property type="entry name" value="Hypothetical protein af1432"/>
    <property type="match status" value="1"/>
</dbReference>
<accession>A0A9D1LQ69</accession>
<organism evidence="2 3">
    <name type="scientific">Candidatus Fimadaptatus faecigallinarum</name>
    <dbReference type="NCBI Taxonomy" id="2840814"/>
    <lineage>
        <taxon>Bacteria</taxon>
        <taxon>Bacillati</taxon>
        <taxon>Bacillota</taxon>
        <taxon>Clostridia</taxon>
        <taxon>Eubacteriales</taxon>
        <taxon>Candidatus Fimadaptatus</taxon>
    </lineage>
</organism>